<dbReference type="GO" id="GO:0016757">
    <property type="term" value="F:glycosyltransferase activity"/>
    <property type="evidence" value="ECO:0007669"/>
    <property type="project" value="InterPro"/>
</dbReference>
<keyword evidence="3" id="KW-0808">Transferase</keyword>
<feature type="domain" description="Glycosyltransferase subfamily 4-like N-terminal" evidence="2">
    <location>
        <begin position="17"/>
        <end position="174"/>
    </location>
</feature>
<accession>A0A1D7QNT0</accession>
<dbReference type="InterPro" id="IPR001296">
    <property type="entry name" value="Glyco_trans_1"/>
</dbReference>
<proteinExistence type="predicted"/>
<sequence>MNSRKMKVLHAIRQGKIGGGETHVLDLVQELNKADFESVVLAFTDGPLITELNKLGIKTHVILTEKPFNISVWKKVKQLMVEERIDLLHAHGTRAQSNTFWGAKKLGIPIIYTVHGWSFHPNQHALVKKMRILSERFLVGKADATICVSANNLAEGKSNFNMDRAVVIKNGINFSKFNADFPFKNLRASFDINEESLIVGYIARITAQKDPFTFIEAVAKVPDDLNIKYLMIGDGDLKAQSVELANQLKVGHKLIFGGFRQDIPELLNIFDVYCLPSLWEGLPIGLLEAMAMRKATISSAVNGTKEVIDDQLNGLLIEPKDAEGLANAIIRLAAEKEFRVELAKQAEIAVKKDYSISKMTLQIEDLYKKIKTDKSL</sequence>
<dbReference type="Pfam" id="PF13439">
    <property type="entry name" value="Glyco_transf_4"/>
    <property type="match status" value="1"/>
</dbReference>
<dbReference type="KEGG" id="psty:BFS30_26100"/>
<evidence type="ECO:0000259" key="1">
    <source>
        <dbReference type="Pfam" id="PF00534"/>
    </source>
</evidence>
<dbReference type="EMBL" id="CP017141">
    <property type="protein sequence ID" value="AOM80332.1"/>
    <property type="molecule type" value="Genomic_DNA"/>
</dbReference>
<name>A0A1D7QNT0_9SPHI</name>
<dbReference type="PANTHER" id="PTHR12526">
    <property type="entry name" value="GLYCOSYLTRANSFERASE"/>
    <property type="match status" value="1"/>
</dbReference>
<dbReference type="Gene3D" id="3.40.50.2000">
    <property type="entry name" value="Glycogen Phosphorylase B"/>
    <property type="match status" value="2"/>
</dbReference>
<gene>
    <name evidence="3" type="ORF">BFS30_26100</name>
</gene>
<keyword evidence="4" id="KW-1185">Reference proteome</keyword>
<dbReference type="OrthoDB" id="7560678at2"/>
<reference evidence="3 4" key="1">
    <citation type="submission" date="2016-08" db="EMBL/GenBank/DDBJ databases">
        <authorList>
            <person name="Seilhamer J.J."/>
        </authorList>
    </citation>
    <scope>NUCLEOTIDE SEQUENCE [LARGE SCALE GENOMIC DNA]</scope>
    <source>
        <strain evidence="3 4">DX4</strain>
    </source>
</reference>
<dbReference type="InterPro" id="IPR028098">
    <property type="entry name" value="Glyco_trans_4-like_N"/>
</dbReference>
<dbReference type="AlphaFoldDB" id="A0A1D7QNT0"/>
<feature type="domain" description="Glycosyl transferase family 1" evidence="1">
    <location>
        <begin position="184"/>
        <end position="346"/>
    </location>
</feature>
<protein>
    <submittedName>
        <fullName evidence="3">Group 1 glycosyl transferase</fullName>
    </submittedName>
</protein>
<dbReference type="Pfam" id="PF00534">
    <property type="entry name" value="Glycos_transf_1"/>
    <property type="match status" value="1"/>
</dbReference>
<dbReference type="Proteomes" id="UP000094313">
    <property type="component" value="Chromosome"/>
</dbReference>
<dbReference type="RefSeq" id="WP_069381994.1">
    <property type="nucleotide sequence ID" value="NZ_CP017141.1"/>
</dbReference>
<evidence type="ECO:0000259" key="2">
    <source>
        <dbReference type="Pfam" id="PF13439"/>
    </source>
</evidence>
<organism evidence="3 4">
    <name type="scientific">Pedobacter steynii</name>
    <dbReference type="NCBI Taxonomy" id="430522"/>
    <lineage>
        <taxon>Bacteria</taxon>
        <taxon>Pseudomonadati</taxon>
        <taxon>Bacteroidota</taxon>
        <taxon>Sphingobacteriia</taxon>
        <taxon>Sphingobacteriales</taxon>
        <taxon>Sphingobacteriaceae</taxon>
        <taxon>Pedobacter</taxon>
    </lineage>
</organism>
<evidence type="ECO:0000313" key="3">
    <source>
        <dbReference type="EMBL" id="AOM80332.1"/>
    </source>
</evidence>
<evidence type="ECO:0000313" key="4">
    <source>
        <dbReference type="Proteomes" id="UP000094313"/>
    </source>
</evidence>
<dbReference type="SUPFAM" id="SSF53756">
    <property type="entry name" value="UDP-Glycosyltransferase/glycogen phosphorylase"/>
    <property type="match status" value="1"/>
</dbReference>